<dbReference type="PROSITE" id="PS50994">
    <property type="entry name" value="INTEGRASE"/>
    <property type="match status" value="1"/>
</dbReference>
<dbReference type="PANTHER" id="PTHR46889">
    <property type="entry name" value="TRANSPOSASE INSF FOR INSERTION SEQUENCE IS3B-RELATED"/>
    <property type="match status" value="1"/>
</dbReference>
<dbReference type="Pfam" id="PF13333">
    <property type="entry name" value="rve_2"/>
    <property type="match status" value="1"/>
</dbReference>
<dbReference type="Proteomes" id="UP000051957">
    <property type="component" value="Unassembled WGS sequence"/>
</dbReference>
<organism evidence="2 3">
    <name type="scientific">Lentilactobacillus parabuchneri DSM 5707 = NBRC 107865</name>
    <dbReference type="NCBI Taxonomy" id="1423784"/>
    <lineage>
        <taxon>Bacteria</taxon>
        <taxon>Bacillati</taxon>
        <taxon>Bacillota</taxon>
        <taxon>Bacilli</taxon>
        <taxon>Lactobacillales</taxon>
        <taxon>Lactobacillaceae</taxon>
        <taxon>Lentilactobacillus</taxon>
    </lineage>
</organism>
<name>A0A0R1YXR7_9LACO</name>
<reference evidence="2 3" key="1">
    <citation type="journal article" date="2015" name="Genome Announc.">
        <title>Expanding the biotechnology potential of lactobacilli through comparative genomics of 213 strains and associated genera.</title>
        <authorList>
            <person name="Sun Z."/>
            <person name="Harris H.M."/>
            <person name="McCann A."/>
            <person name="Guo C."/>
            <person name="Argimon S."/>
            <person name="Zhang W."/>
            <person name="Yang X."/>
            <person name="Jeffery I.B."/>
            <person name="Cooney J.C."/>
            <person name="Kagawa T.F."/>
            <person name="Liu W."/>
            <person name="Song Y."/>
            <person name="Salvetti E."/>
            <person name="Wrobel A."/>
            <person name="Rasinkangas P."/>
            <person name="Parkhill J."/>
            <person name="Rea M.C."/>
            <person name="O'Sullivan O."/>
            <person name="Ritari J."/>
            <person name="Douillard F.P."/>
            <person name="Paul Ross R."/>
            <person name="Yang R."/>
            <person name="Briner A.E."/>
            <person name="Felis G.E."/>
            <person name="de Vos W.M."/>
            <person name="Barrangou R."/>
            <person name="Klaenhammer T.R."/>
            <person name="Caufield P.W."/>
            <person name="Cui Y."/>
            <person name="Zhang H."/>
            <person name="O'Toole P.W."/>
        </authorList>
    </citation>
    <scope>NUCLEOTIDE SEQUENCE [LARGE SCALE GENOMIC DNA]</scope>
    <source>
        <strain evidence="2 3">DSM 5707</strain>
    </source>
</reference>
<dbReference type="GO" id="GO:0015074">
    <property type="term" value="P:DNA integration"/>
    <property type="evidence" value="ECO:0007669"/>
    <property type="project" value="InterPro"/>
</dbReference>
<evidence type="ECO:0000313" key="3">
    <source>
        <dbReference type="Proteomes" id="UP000051957"/>
    </source>
</evidence>
<dbReference type="InterPro" id="IPR050900">
    <property type="entry name" value="Transposase_IS3/IS150/IS904"/>
</dbReference>
<dbReference type="InterPro" id="IPR012337">
    <property type="entry name" value="RNaseH-like_sf"/>
</dbReference>
<evidence type="ECO:0000259" key="1">
    <source>
        <dbReference type="PROSITE" id="PS50994"/>
    </source>
</evidence>
<dbReference type="Gene3D" id="3.30.420.10">
    <property type="entry name" value="Ribonuclease H-like superfamily/Ribonuclease H"/>
    <property type="match status" value="1"/>
</dbReference>
<dbReference type="InterPro" id="IPR036397">
    <property type="entry name" value="RNaseH_sf"/>
</dbReference>
<feature type="domain" description="Integrase catalytic" evidence="1">
    <location>
        <begin position="103"/>
        <end position="267"/>
    </location>
</feature>
<dbReference type="InterPro" id="IPR001584">
    <property type="entry name" value="Integrase_cat-core"/>
</dbReference>
<evidence type="ECO:0000313" key="2">
    <source>
        <dbReference type="EMBL" id="KRM47341.1"/>
    </source>
</evidence>
<sequence length="268" mass="30261">MQLTYSNTILSARSQPDIVPLINNIVQLPSKILQIDGVVSAGTGEEVVDERDEMDSEGKLPHVDYLVKINGDSMDPITRCRKYNSYAVEITPAVPNILSRNFDTSLPNQKWVTDITEFSIPAGKVYLSPIVDCFDGGTPSWSIGTSPNAELVNTMLKTAADTLSESERPIIHSDRGAHYRWPEWIGLMNQYGFTRSMSKKSSTPDNAQAESFFGHLKTEFFYNQSWQGKSVQDFMKELNDYLEWYNTKRRKISLGGKSPREYRQAKSA</sequence>
<gene>
    <name evidence="2" type="ORF">FC51_GL001043</name>
</gene>
<accession>A0A0R1YXR7</accession>
<dbReference type="AlphaFoldDB" id="A0A0R1YXR7"/>
<dbReference type="GO" id="GO:0003676">
    <property type="term" value="F:nucleic acid binding"/>
    <property type="evidence" value="ECO:0007669"/>
    <property type="project" value="InterPro"/>
</dbReference>
<dbReference type="EMBL" id="AZGK01000002">
    <property type="protein sequence ID" value="KRM47341.1"/>
    <property type="molecule type" value="Genomic_DNA"/>
</dbReference>
<dbReference type="Pfam" id="PF00665">
    <property type="entry name" value="rve"/>
    <property type="match status" value="1"/>
</dbReference>
<dbReference type="InterPro" id="IPR048020">
    <property type="entry name" value="Transpos_IS3"/>
</dbReference>
<dbReference type="PANTHER" id="PTHR46889:SF4">
    <property type="entry name" value="TRANSPOSASE INSO FOR INSERTION SEQUENCE ELEMENT IS911B-RELATED"/>
    <property type="match status" value="1"/>
</dbReference>
<dbReference type="NCBIfam" id="NF033516">
    <property type="entry name" value="transpos_IS3"/>
    <property type="match status" value="1"/>
</dbReference>
<protein>
    <submittedName>
        <fullName evidence="2">Transposase</fullName>
    </submittedName>
</protein>
<proteinExistence type="predicted"/>
<dbReference type="SUPFAM" id="SSF53098">
    <property type="entry name" value="Ribonuclease H-like"/>
    <property type="match status" value="1"/>
</dbReference>
<comment type="caution">
    <text evidence="2">The sequence shown here is derived from an EMBL/GenBank/DDBJ whole genome shotgun (WGS) entry which is preliminary data.</text>
</comment>
<dbReference type="PATRIC" id="fig|1423784.4.peg.1052"/>